<comment type="caution">
    <text evidence="2">The sequence shown here is derived from an EMBL/GenBank/DDBJ whole genome shotgun (WGS) entry which is preliminary data.</text>
</comment>
<dbReference type="Gene3D" id="3.40.50.12370">
    <property type="match status" value="1"/>
</dbReference>
<keyword evidence="3" id="KW-1185">Reference proteome</keyword>
<accession>A0A918MMP4</accession>
<sequence>MDCIRILLPTDFSVNALNAIKYALDLYSKQKCEFYLLHTYEVDGYALSGATKVVKPKQFLYETAKKEAEALFRKLMKVVQLHSYNYDHSFHSIITYDTLINATKDIITKNNIDIVVMGTKGITGSRLVVYGTNTISLMEHISECPILAIPENQKFILPREIVFPTDYTISHKPVELRHLISIAKMHHAIIQVLHIVTKSEKLHKTQQANKALLTTLFKDIEFSFHELAGSSIHEEINAFIDGRDTNMIAFINPKHNFFSMMFSRPLVKELGYYSRIPLLALKIKN</sequence>
<dbReference type="CDD" id="cd00293">
    <property type="entry name" value="USP-like"/>
    <property type="match status" value="1"/>
</dbReference>
<dbReference type="SUPFAM" id="SSF52402">
    <property type="entry name" value="Adenine nucleotide alpha hydrolases-like"/>
    <property type="match status" value="2"/>
</dbReference>
<dbReference type="RefSeq" id="WP_026814163.1">
    <property type="nucleotide sequence ID" value="NZ_BMWP01000020.1"/>
</dbReference>
<protein>
    <submittedName>
        <fullName evidence="2">Universal stress protein UspA</fullName>
    </submittedName>
</protein>
<reference evidence="2" key="2">
    <citation type="submission" date="2020-09" db="EMBL/GenBank/DDBJ databases">
        <authorList>
            <person name="Sun Q."/>
            <person name="Kim S."/>
        </authorList>
    </citation>
    <scope>NUCLEOTIDE SEQUENCE</scope>
    <source>
        <strain evidence="2">KCTC 12113</strain>
    </source>
</reference>
<evidence type="ECO:0000259" key="1">
    <source>
        <dbReference type="Pfam" id="PF00582"/>
    </source>
</evidence>
<dbReference type="AlphaFoldDB" id="A0A918MMP4"/>
<dbReference type="Pfam" id="PF00582">
    <property type="entry name" value="Usp"/>
    <property type="match status" value="1"/>
</dbReference>
<evidence type="ECO:0000313" key="2">
    <source>
        <dbReference type="EMBL" id="GGW41367.1"/>
    </source>
</evidence>
<proteinExistence type="predicted"/>
<organism evidence="2 3">
    <name type="scientific">Arenibacter certesii</name>
    <dbReference type="NCBI Taxonomy" id="228955"/>
    <lineage>
        <taxon>Bacteria</taxon>
        <taxon>Pseudomonadati</taxon>
        <taxon>Bacteroidota</taxon>
        <taxon>Flavobacteriia</taxon>
        <taxon>Flavobacteriales</taxon>
        <taxon>Flavobacteriaceae</taxon>
        <taxon>Arenibacter</taxon>
    </lineage>
</organism>
<dbReference type="EMBL" id="BMWP01000020">
    <property type="protein sequence ID" value="GGW41367.1"/>
    <property type="molecule type" value="Genomic_DNA"/>
</dbReference>
<feature type="domain" description="UspA" evidence="1">
    <location>
        <begin position="5"/>
        <end position="150"/>
    </location>
</feature>
<dbReference type="Proteomes" id="UP000634668">
    <property type="component" value="Unassembled WGS sequence"/>
</dbReference>
<name>A0A918MMP4_9FLAO</name>
<gene>
    <name evidence="2" type="primary">uspA</name>
    <name evidence="2" type="ORF">GCM10007383_27660</name>
</gene>
<evidence type="ECO:0000313" key="3">
    <source>
        <dbReference type="Proteomes" id="UP000634668"/>
    </source>
</evidence>
<dbReference type="InterPro" id="IPR006016">
    <property type="entry name" value="UspA"/>
</dbReference>
<reference evidence="2" key="1">
    <citation type="journal article" date="2014" name="Int. J. Syst. Evol. Microbiol.">
        <title>Complete genome sequence of Corynebacterium casei LMG S-19264T (=DSM 44701T), isolated from a smear-ripened cheese.</title>
        <authorList>
            <consortium name="US DOE Joint Genome Institute (JGI-PGF)"/>
            <person name="Walter F."/>
            <person name="Albersmeier A."/>
            <person name="Kalinowski J."/>
            <person name="Ruckert C."/>
        </authorList>
    </citation>
    <scope>NUCLEOTIDE SEQUENCE</scope>
    <source>
        <strain evidence="2">KCTC 12113</strain>
    </source>
</reference>